<feature type="region of interest" description="Disordered" evidence="1">
    <location>
        <begin position="606"/>
        <end position="643"/>
    </location>
</feature>
<evidence type="ECO:0000313" key="4">
    <source>
        <dbReference type="Proteomes" id="UP001152797"/>
    </source>
</evidence>
<reference evidence="2" key="1">
    <citation type="submission" date="2022-10" db="EMBL/GenBank/DDBJ databases">
        <authorList>
            <person name="Chen Y."/>
            <person name="Dougan E. K."/>
            <person name="Chan C."/>
            <person name="Rhodes N."/>
            <person name="Thang M."/>
        </authorList>
    </citation>
    <scope>NUCLEOTIDE SEQUENCE</scope>
</reference>
<feature type="region of interest" description="Disordered" evidence="1">
    <location>
        <begin position="363"/>
        <end position="393"/>
    </location>
</feature>
<sequence>MVVEHKGFRGRWNSSAAAVSASDLQDVDSVGPSTDPDCSWEHVELPDTENLFGNFDNTDTLDSSLEALDSHDVLPLQEPRFMHPKPKSVANKPESLSAESLAVKRTADELASRHVHKLTSDLKQPWQKDSELSQVFMDVFSPKATGTILKRPHNTFTICRSLEVCRCFDWVHSYIIDRHAQPKGAMTSKHKSSRGKEQQMELLPFTALGHVTVEDSWGDSWMKSRDAADVGSWNYFLNSWSESDHTWIDSRMSTAEATGWLRELLEPHVGSDRASSLTVHGLKATLLSWAAKSTLFTADEQLALGHHVNAQYRSAMIYSRDNQIGLCKKVHAMFTRIREGTFDPDATRVSRLFQLAFETALERDGGSSDSSSSDSEDASSVASSNGEHSSLGQKTTYMRLEADDIEADQCLINKSSKVIHLLAGEERPLSLLLVFDHANGMQCWRLRRLFFEAHALSLEDLKSRADRHDEALHSKIDTSLALDNAGGLRLSKKQRLDDVNVTGEHKLRQAFLRRSLAYDLAGIATFAVLDLWTQKLFEKMNEAPLSNYRHLSVEQVINADKALWVKVSNDTRGRLQPKTGADKPFDVSFEKFAEHPEVLQHLTPLQSVGAHKQDTSSTFTGGKGKGGNHSDGKGKSSKGKGKVNTGIAVPDDCEIFVDGKQLCKRWQDAVVQVVGTCPTKLAKERLSTVFHVKKLSIDLKLHEKELKASLHPDVSRCVNSKNILLFEKLLQQLNYWDMDVVDLLKFGVPLVGLQEPPTGYQRLLVPASMTEDELTASARWRRTSIMQTARQLSKSEEDALLEATASEVEKGFLQGPYSEAEMSVLMGTECWSLNPRFVLFQGASQKVRVIDDAKQSAVNSAYSSTVKL</sequence>
<evidence type="ECO:0000313" key="2">
    <source>
        <dbReference type="EMBL" id="CAI3983613.1"/>
    </source>
</evidence>
<dbReference type="AlphaFoldDB" id="A0A9P1FPH4"/>
<gene>
    <name evidence="2" type="ORF">C1SCF055_LOCUS11214</name>
</gene>
<reference evidence="3 4" key="2">
    <citation type="submission" date="2024-05" db="EMBL/GenBank/DDBJ databases">
        <authorList>
            <person name="Chen Y."/>
            <person name="Shah S."/>
            <person name="Dougan E. K."/>
            <person name="Thang M."/>
            <person name="Chan C."/>
        </authorList>
    </citation>
    <scope>NUCLEOTIDE SEQUENCE [LARGE SCALE GENOMIC DNA]</scope>
</reference>
<comment type="caution">
    <text evidence="2">The sequence shown here is derived from an EMBL/GenBank/DDBJ whole genome shotgun (WGS) entry which is preliminary data.</text>
</comment>
<evidence type="ECO:0000313" key="3">
    <source>
        <dbReference type="EMBL" id="CAL4770925.1"/>
    </source>
</evidence>
<dbReference type="EMBL" id="CAMXCT010000820">
    <property type="protein sequence ID" value="CAI3983613.1"/>
    <property type="molecule type" value="Genomic_DNA"/>
</dbReference>
<feature type="compositionally biased region" description="Low complexity" evidence="1">
    <location>
        <begin position="367"/>
        <end position="384"/>
    </location>
</feature>
<keyword evidence="4" id="KW-1185">Reference proteome</keyword>
<organism evidence="2">
    <name type="scientific">Cladocopium goreaui</name>
    <dbReference type="NCBI Taxonomy" id="2562237"/>
    <lineage>
        <taxon>Eukaryota</taxon>
        <taxon>Sar</taxon>
        <taxon>Alveolata</taxon>
        <taxon>Dinophyceae</taxon>
        <taxon>Suessiales</taxon>
        <taxon>Symbiodiniaceae</taxon>
        <taxon>Cladocopium</taxon>
    </lineage>
</organism>
<dbReference type="Proteomes" id="UP001152797">
    <property type="component" value="Unassembled WGS sequence"/>
</dbReference>
<accession>A0A9P1FPH4</accession>
<proteinExistence type="predicted"/>
<dbReference type="EMBL" id="CAMXCT030000820">
    <property type="protein sequence ID" value="CAL4770925.1"/>
    <property type="molecule type" value="Genomic_DNA"/>
</dbReference>
<name>A0A9P1FPH4_9DINO</name>
<dbReference type="EMBL" id="CAMXCT020000820">
    <property type="protein sequence ID" value="CAL1136988.1"/>
    <property type="molecule type" value="Genomic_DNA"/>
</dbReference>
<evidence type="ECO:0000256" key="1">
    <source>
        <dbReference type="SAM" id="MobiDB-lite"/>
    </source>
</evidence>
<protein>
    <submittedName>
        <fullName evidence="2">Uncharacterized protein</fullName>
    </submittedName>
</protein>